<dbReference type="AlphaFoldDB" id="A0A8H7UCI7"/>
<keyword evidence="3" id="KW-1185">Reference proteome</keyword>
<name>A0A8H7UCI7_9FUNG</name>
<accession>A0A8H7UCI7</accession>
<evidence type="ECO:0000256" key="1">
    <source>
        <dbReference type="SAM" id="Coils"/>
    </source>
</evidence>
<dbReference type="Proteomes" id="UP000612746">
    <property type="component" value="Unassembled WGS sequence"/>
</dbReference>
<dbReference type="OrthoDB" id="2286748at2759"/>
<proteinExistence type="predicted"/>
<reference evidence="2" key="1">
    <citation type="submission" date="2020-12" db="EMBL/GenBank/DDBJ databases">
        <title>Metabolic potential, ecology and presence of endohyphal bacteria is reflected in genomic diversity of Mucoromycotina.</title>
        <authorList>
            <person name="Muszewska A."/>
            <person name="Okrasinska A."/>
            <person name="Steczkiewicz K."/>
            <person name="Drgas O."/>
            <person name="Orlowska M."/>
            <person name="Perlinska-Lenart U."/>
            <person name="Aleksandrzak-Piekarczyk T."/>
            <person name="Szatraj K."/>
            <person name="Zielenkiewicz U."/>
            <person name="Pilsyk S."/>
            <person name="Malc E."/>
            <person name="Mieczkowski P."/>
            <person name="Kruszewska J.S."/>
            <person name="Biernat P."/>
            <person name="Pawlowska J."/>
        </authorList>
    </citation>
    <scope>NUCLEOTIDE SEQUENCE</scope>
    <source>
        <strain evidence="2">WA0000051536</strain>
    </source>
</reference>
<keyword evidence="1" id="KW-0175">Coiled coil</keyword>
<evidence type="ECO:0000313" key="2">
    <source>
        <dbReference type="EMBL" id="KAG2180591.1"/>
    </source>
</evidence>
<evidence type="ECO:0000313" key="3">
    <source>
        <dbReference type="Proteomes" id="UP000612746"/>
    </source>
</evidence>
<organism evidence="2 3">
    <name type="scientific">Umbelopsis vinacea</name>
    <dbReference type="NCBI Taxonomy" id="44442"/>
    <lineage>
        <taxon>Eukaryota</taxon>
        <taxon>Fungi</taxon>
        <taxon>Fungi incertae sedis</taxon>
        <taxon>Mucoromycota</taxon>
        <taxon>Mucoromycotina</taxon>
        <taxon>Umbelopsidomycetes</taxon>
        <taxon>Umbelopsidales</taxon>
        <taxon>Umbelopsidaceae</taxon>
        <taxon>Umbelopsis</taxon>
    </lineage>
</organism>
<feature type="coiled-coil region" evidence="1">
    <location>
        <begin position="96"/>
        <end position="130"/>
    </location>
</feature>
<protein>
    <submittedName>
        <fullName evidence="2">Uncharacterized protein</fullName>
    </submittedName>
</protein>
<gene>
    <name evidence="2" type="ORF">INT44_003595</name>
</gene>
<dbReference type="EMBL" id="JAEPRA010000009">
    <property type="protein sequence ID" value="KAG2180591.1"/>
    <property type="molecule type" value="Genomic_DNA"/>
</dbReference>
<comment type="caution">
    <text evidence="2">The sequence shown here is derived from an EMBL/GenBank/DDBJ whole genome shotgun (WGS) entry which is preliminary data.</text>
</comment>
<sequence>MPAVISREYSMPIAKSHKSSGRITKNHSAASQKQWIKNIAREVLTDTTEIKRLEKELAFSCDTLATIVVMIESLQRAYDTCRPDQSQGRTRLNPAERELLAEYDDLELQMSHLEKKIAQMEAQLTELKGNQPATPERFVKLEVPVYNDWDQLQYVPQQQSLSPEVFYTDNQESSTIKMEDMVDWIDWSVDSF</sequence>